<evidence type="ECO:0000313" key="10">
    <source>
        <dbReference type="Proteomes" id="UP000053095"/>
    </source>
</evidence>
<gene>
    <name evidence="8" type="primary">tclB2</name>
    <name evidence="9" type="ORF">TCE0_042r14336</name>
</gene>
<accession>A0A0D6A8P7</accession>
<dbReference type="InterPro" id="IPR001138">
    <property type="entry name" value="Zn2Cys6_DnaBD"/>
</dbReference>
<dbReference type="PROSITE" id="PS00463">
    <property type="entry name" value="ZN2_CY6_FUNGAL_1"/>
    <property type="match status" value="1"/>
</dbReference>
<protein>
    <submittedName>
        <fullName evidence="8">Clr2 like protein</fullName>
    </submittedName>
</protein>
<evidence type="ECO:0000256" key="6">
    <source>
        <dbReference type="SAM" id="MobiDB-lite"/>
    </source>
</evidence>
<evidence type="ECO:0000259" key="7">
    <source>
        <dbReference type="PROSITE" id="PS50048"/>
    </source>
</evidence>
<reference evidence="8" key="2">
    <citation type="journal article" date="2015" name="Appl. Biochem. Biotechnol.">
        <title>Decreased Cellulase and Xylanase Production in the Fungus Talaromyces cellulolyticus by Disruption of tacA and tctA Genes, Encoding Putative Zinc Finger Transcriptional Factors.</title>
        <authorList>
            <person name="Fujii T."/>
            <person name="Inoue H."/>
            <person name="Ishikawa K."/>
        </authorList>
    </citation>
    <scope>NUCLEOTIDE SEQUENCE</scope>
    <source>
        <strain evidence="8">Y-94</strain>
    </source>
</reference>
<dbReference type="SUPFAM" id="SSF57701">
    <property type="entry name" value="Zn2/Cys6 DNA-binding domain"/>
    <property type="match status" value="1"/>
</dbReference>
<proteinExistence type="predicted"/>
<evidence type="ECO:0000256" key="1">
    <source>
        <dbReference type="ARBA" id="ARBA00022723"/>
    </source>
</evidence>
<dbReference type="GO" id="GO:0000978">
    <property type="term" value="F:RNA polymerase II cis-regulatory region sequence-specific DNA binding"/>
    <property type="evidence" value="ECO:0007669"/>
    <property type="project" value="TreeGrafter"/>
</dbReference>
<organism evidence="8">
    <name type="scientific">Talaromyces pinophilus</name>
    <name type="common">Penicillium pinophilum</name>
    <dbReference type="NCBI Taxonomy" id="128442"/>
    <lineage>
        <taxon>Eukaryota</taxon>
        <taxon>Fungi</taxon>
        <taxon>Dikarya</taxon>
        <taxon>Ascomycota</taxon>
        <taxon>Pezizomycotina</taxon>
        <taxon>Eurotiomycetes</taxon>
        <taxon>Eurotiomycetidae</taxon>
        <taxon>Eurotiales</taxon>
        <taxon>Trichocomaceae</taxon>
        <taxon>Talaromyces</taxon>
        <taxon>Talaromyces sect. Talaromyces</taxon>
    </lineage>
</organism>
<evidence type="ECO:0000313" key="9">
    <source>
        <dbReference type="EMBL" id="GAM41308.1"/>
    </source>
</evidence>
<dbReference type="InterPro" id="IPR036864">
    <property type="entry name" value="Zn2-C6_fun-type_DNA-bd_sf"/>
</dbReference>
<keyword evidence="10" id="KW-1185">Reference proteome</keyword>
<dbReference type="InterPro" id="IPR007219">
    <property type="entry name" value="XnlR_reg_dom"/>
</dbReference>
<dbReference type="Pfam" id="PF00172">
    <property type="entry name" value="Zn_clus"/>
    <property type="match status" value="1"/>
</dbReference>
<dbReference type="SMART" id="SM00066">
    <property type="entry name" value="GAL4"/>
    <property type="match status" value="1"/>
</dbReference>
<dbReference type="CDD" id="cd12148">
    <property type="entry name" value="fungal_TF_MHR"/>
    <property type="match status" value="1"/>
</dbReference>
<dbReference type="GO" id="GO:0008270">
    <property type="term" value="F:zinc ion binding"/>
    <property type="evidence" value="ECO:0007669"/>
    <property type="project" value="InterPro"/>
</dbReference>
<keyword evidence="3" id="KW-0238">DNA-binding</keyword>
<name>A0A0D6A8P7_TALPI</name>
<dbReference type="EMBL" id="DF933838">
    <property type="protein sequence ID" value="GAM41308.1"/>
    <property type="molecule type" value="Genomic_DNA"/>
</dbReference>
<dbReference type="PANTHER" id="PTHR47424">
    <property type="entry name" value="REGULATORY PROTEIN GAL4"/>
    <property type="match status" value="1"/>
</dbReference>
<evidence type="ECO:0000256" key="4">
    <source>
        <dbReference type="ARBA" id="ARBA00023163"/>
    </source>
</evidence>
<evidence type="ECO:0000256" key="3">
    <source>
        <dbReference type="ARBA" id="ARBA00023125"/>
    </source>
</evidence>
<dbReference type="InterPro" id="IPR051127">
    <property type="entry name" value="Fungal_SecMet_Regulators"/>
</dbReference>
<dbReference type="PROSITE" id="PS50048">
    <property type="entry name" value="ZN2_CY6_FUNGAL_2"/>
    <property type="match status" value="1"/>
</dbReference>
<keyword evidence="2" id="KW-0805">Transcription regulation</keyword>
<reference evidence="10" key="3">
    <citation type="journal article" date="2015" name="Genome Announc.">
        <title>Draft genome sequence of Talaromyces cellulolyticus strain Y-94, a source of lignocellulosic biomass-degrading enzymes.</title>
        <authorList>
            <person name="Fujii T."/>
            <person name="Koike H."/>
            <person name="Sawayama S."/>
            <person name="Yano S."/>
            <person name="Inoue H."/>
        </authorList>
    </citation>
    <scope>NUCLEOTIDE SEQUENCE [LARGE SCALE GENOMIC DNA]</scope>
    <source>
        <strain evidence="10">Y-94</strain>
    </source>
</reference>
<dbReference type="PANTHER" id="PTHR47424:SF5">
    <property type="entry name" value="ZN(II)2CYS6 TRANSCRIPTION FACTOR (EUROFUNG)"/>
    <property type="match status" value="1"/>
</dbReference>
<dbReference type="GO" id="GO:0006351">
    <property type="term" value="P:DNA-templated transcription"/>
    <property type="evidence" value="ECO:0007669"/>
    <property type="project" value="InterPro"/>
</dbReference>
<evidence type="ECO:0000313" key="8">
    <source>
        <dbReference type="EMBL" id="BAQ59099.1"/>
    </source>
</evidence>
<dbReference type="EMBL" id="LC015750">
    <property type="protein sequence ID" value="BAQ59099.1"/>
    <property type="molecule type" value="Genomic_DNA"/>
</dbReference>
<keyword evidence="4" id="KW-0804">Transcription</keyword>
<keyword evidence="5" id="KW-0539">Nucleus</keyword>
<feature type="region of interest" description="Disordered" evidence="6">
    <location>
        <begin position="1"/>
        <end position="37"/>
    </location>
</feature>
<dbReference type="Gene3D" id="4.10.240.10">
    <property type="entry name" value="Zn(2)-C6 fungal-type DNA-binding domain"/>
    <property type="match status" value="1"/>
</dbReference>
<dbReference type="Proteomes" id="UP000053095">
    <property type="component" value="Unassembled WGS sequence"/>
</dbReference>
<feature type="region of interest" description="Disordered" evidence="6">
    <location>
        <begin position="616"/>
        <end position="637"/>
    </location>
</feature>
<reference evidence="9" key="1">
    <citation type="submission" date="2014-12" db="EMBL/GenBank/DDBJ databases">
        <title>Draft genome sequence of Talaromyces cellulolyticus Y-94, a source of lignocellulosic biomass-degrading enzymes.</title>
        <authorList>
            <person name="Fujii T."/>
            <person name="Koike H."/>
            <person name="Sawayama S."/>
            <person name="Yano S."/>
            <person name="Inoue H."/>
        </authorList>
    </citation>
    <scope>NUCLEOTIDE SEQUENCE</scope>
    <source>
        <strain evidence="9">Y-94</strain>
    </source>
</reference>
<dbReference type="GO" id="GO:0000981">
    <property type="term" value="F:DNA-binding transcription factor activity, RNA polymerase II-specific"/>
    <property type="evidence" value="ECO:0007669"/>
    <property type="project" value="InterPro"/>
</dbReference>
<dbReference type="CDD" id="cd00067">
    <property type="entry name" value="GAL4"/>
    <property type="match status" value="1"/>
</dbReference>
<feature type="domain" description="Zn(2)-C6 fungal-type" evidence="7">
    <location>
        <begin position="40"/>
        <end position="71"/>
    </location>
</feature>
<dbReference type="Pfam" id="PF04082">
    <property type="entry name" value="Fungal_trans"/>
    <property type="match status" value="1"/>
</dbReference>
<feature type="compositionally biased region" description="Polar residues" evidence="6">
    <location>
        <begin position="1"/>
        <end position="21"/>
    </location>
</feature>
<dbReference type="GO" id="GO:0005634">
    <property type="term" value="C:nucleus"/>
    <property type="evidence" value="ECO:0007669"/>
    <property type="project" value="TreeGrafter"/>
</dbReference>
<evidence type="ECO:0000256" key="2">
    <source>
        <dbReference type="ARBA" id="ARBA00023015"/>
    </source>
</evidence>
<dbReference type="GO" id="GO:0000435">
    <property type="term" value="P:positive regulation of transcription from RNA polymerase II promoter by galactose"/>
    <property type="evidence" value="ECO:0007669"/>
    <property type="project" value="TreeGrafter"/>
</dbReference>
<evidence type="ECO:0000256" key="5">
    <source>
        <dbReference type="ARBA" id="ARBA00023242"/>
    </source>
</evidence>
<keyword evidence="1" id="KW-0479">Metal-binding</keyword>
<sequence>MFLTFESSQPNNKNGLRNPKQTTTRRSERLNRRRRSTPRACTSCRQRKIRCDGEKPCEACRWYKKAEQCSYPERERESHLEENSSLPDYRAALERLFPETAPENLVDLPRERLLAMISKPADGSPYNQHSQHQDSLTIATSVSVETHVSALSMERPGLESLHAIPGEQEQLDENQCASASEESEEHISDDVNALSLPARNLTSYLGVSSIQAALKVIAWLHPELNSHLSSPKEQRQHHHRSSCSAGLPPTELQLLDAYFENFQPFSPLLDEETCRSTFLSGRRKDDRWLALLNIILALGSITAAGVDNHNHRTYFDRSMSYLNLKTLGNPSLEVVQTLGLMGGWYCHYISQPNLGYALMGASLRMAVTLGLQREPPFDSHSMGGNTARSGYQEFKRRENYIKALPLIENVQFIKIASKIQESLAALPTLTHTELLSLDTQLLQWWNNLPQVLKDYSPCPDGLYAARTVMRWRFYNQRMLLYRPRLLNYAMRRIPLIAIKDEERLAVQRCREIAGVAIEDISATTTVVNVNQMIAWNAVWLVFQASMVPLIYLSAVAAAAVTTENDADGEVEQCKALVQMAIATLDRMRPYGHTAERSLGMVSSILETILHTPHNTGLTTTDPAINHEDDNMDTQNYPPILTEYQPITRERVLDWTATTAATTGAINTSFENYSSQHMWEYLSWGENNNFWAELYTSLNPQEEVNFFDARIQ</sequence>
<dbReference type="AlphaFoldDB" id="A0A0D6A8P7"/>